<proteinExistence type="predicted"/>
<evidence type="ECO:0000313" key="1">
    <source>
        <dbReference type="EnsemblMetazoa" id="Aqu2.1.42432_001"/>
    </source>
</evidence>
<name>A0A1X7VQS7_AMPQE</name>
<dbReference type="InParanoid" id="A0A1X7VQS7"/>
<sequence length="129" mass="14212">MFCKGVQMSIHYLEDFFCSPRTSRGCSQVLATAFPLCNRLGLPVAPEKVEGPATTLTFLGIEINSVNMSLSLPLPKLTALKAKLAHWITRRAASKRELQELIGHLNHVAAVVSHGRSFVRSVIEAMKRP</sequence>
<dbReference type="EnsemblMetazoa" id="Aqu2.1.42432_001">
    <property type="protein sequence ID" value="Aqu2.1.42432_001"/>
    <property type="gene ID" value="Aqu2.1.42432"/>
</dbReference>
<dbReference type="InterPro" id="IPR052055">
    <property type="entry name" value="Hepadnavirus_pol/RT"/>
</dbReference>
<protein>
    <recommendedName>
        <fullName evidence="2">Reverse transcriptase domain-containing protein</fullName>
    </recommendedName>
</protein>
<accession>A0A1X7VQS7</accession>
<dbReference type="AlphaFoldDB" id="A0A1X7VQS7"/>
<evidence type="ECO:0008006" key="2">
    <source>
        <dbReference type="Google" id="ProtNLM"/>
    </source>
</evidence>
<dbReference type="PANTHER" id="PTHR33050">
    <property type="entry name" value="REVERSE TRANSCRIPTASE DOMAIN-CONTAINING PROTEIN"/>
    <property type="match status" value="1"/>
</dbReference>
<dbReference type="InterPro" id="IPR043502">
    <property type="entry name" value="DNA/RNA_pol_sf"/>
</dbReference>
<organism evidence="1">
    <name type="scientific">Amphimedon queenslandica</name>
    <name type="common">Sponge</name>
    <dbReference type="NCBI Taxonomy" id="400682"/>
    <lineage>
        <taxon>Eukaryota</taxon>
        <taxon>Metazoa</taxon>
        <taxon>Porifera</taxon>
        <taxon>Demospongiae</taxon>
        <taxon>Heteroscleromorpha</taxon>
        <taxon>Haplosclerida</taxon>
        <taxon>Niphatidae</taxon>
        <taxon>Amphimedon</taxon>
    </lineage>
</organism>
<dbReference type="SUPFAM" id="SSF56672">
    <property type="entry name" value="DNA/RNA polymerases"/>
    <property type="match status" value="1"/>
</dbReference>
<dbReference type="PANTHER" id="PTHR33050:SF8">
    <property type="entry name" value="REVERSE TRANSCRIPTASE DOMAIN-CONTAINING PROTEIN"/>
    <property type="match status" value="1"/>
</dbReference>
<reference evidence="1" key="1">
    <citation type="submission" date="2017-05" db="UniProtKB">
        <authorList>
            <consortium name="EnsemblMetazoa"/>
        </authorList>
    </citation>
    <scope>IDENTIFICATION</scope>
</reference>